<proteinExistence type="predicted"/>
<dbReference type="AlphaFoldDB" id="A0A8S3XTZ6"/>
<feature type="compositionally biased region" description="Basic and acidic residues" evidence="1">
    <location>
        <begin position="139"/>
        <end position="150"/>
    </location>
</feature>
<evidence type="ECO:0000313" key="3">
    <source>
        <dbReference type="Proteomes" id="UP000691718"/>
    </source>
</evidence>
<sequence>MGGFSLHPETIDILSMIPQEFETDSNVFDSDSITHSEVQSQKSSVNTITQEYVITPGDNNDNVQENITPLTFKMQTKIDRRTKQKLTFNLMNDNIHITKQILGSNIESETPSKILIEASPIPKIPLTMSKRAKQSADILDSKENKEQKKI</sequence>
<gene>
    <name evidence="2" type="ORF">PAPOLLO_LOCUS20645</name>
</gene>
<dbReference type="Proteomes" id="UP000691718">
    <property type="component" value="Unassembled WGS sequence"/>
</dbReference>
<organism evidence="2 3">
    <name type="scientific">Parnassius apollo</name>
    <name type="common">Apollo butterfly</name>
    <name type="synonym">Papilio apollo</name>
    <dbReference type="NCBI Taxonomy" id="110799"/>
    <lineage>
        <taxon>Eukaryota</taxon>
        <taxon>Metazoa</taxon>
        <taxon>Ecdysozoa</taxon>
        <taxon>Arthropoda</taxon>
        <taxon>Hexapoda</taxon>
        <taxon>Insecta</taxon>
        <taxon>Pterygota</taxon>
        <taxon>Neoptera</taxon>
        <taxon>Endopterygota</taxon>
        <taxon>Lepidoptera</taxon>
        <taxon>Glossata</taxon>
        <taxon>Ditrysia</taxon>
        <taxon>Papilionoidea</taxon>
        <taxon>Papilionidae</taxon>
        <taxon>Parnassiinae</taxon>
        <taxon>Parnassini</taxon>
        <taxon>Parnassius</taxon>
        <taxon>Parnassius</taxon>
    </lineage>
</organism>
<dbReference type="OrthoDB" id="7477068at2759"/>
<protein>
    <submittedName>
        <fullName evidence="2">(apollo) hypothetical protein</fullName>
    </submittedName>
</protein>
<comment type="caution">
    <text evidence="2">The sequence shown here is derived from an EMBL/GenBank/DDBJ whole genome shotgun (WGS) entry which is preliminary data.</text>
</comment>
<evidence type="ECO:0000313" key="2">
    <source>
        <dbReference type="EMBL" id="CAG5035767.1"/>
    </source>
</evidence>
<keyword evidence="3" id="KW-1185">Reference proteome</keyword>
<name>A0A8S3XTZ6_PARAO</name>
<dbReference type="EMBL" id="CAJQZP010001278">
    <property type="protein sequence ID" value="CAG5035767.1"/>
    <property type="molecule type" value="Genomic_DNA"/>
</dbReference>
<feature type="region of interest" description="Disordered" evidence="1">
    <location>
        <begin position="128"/>
        <end position="150"/>
    </location>
</feature>
<evidence type="ECO:0000256" key="1">
    <source>
        <dbReference type="SAM" id="MobiDB-lite"/>
    </source>
</evidence>
<reference evidence="2" key="1">
    <citation type="submission" date="2021-04" db="EMBL/GenBank/DDBJ databases">
        <authorList>
            <person name="Tunstrom K."/>
        </authorList>
    </citation>
    <scope>NUCLEOTIDE SEQUENCE</scope>
</reference>
<accession>A0A8S3XTZ6</accession>